<evidence type="ECO:0000313" key="2">
    <source>
        <dbReference type="EMBL" id="KAF2755562.1"/>
    </source>
</evidence>
<gene>
    <name evidence="2" type="ORF">EJ05DRAFT_488308</name>
</gene>
<reference evidence="2" key="1">
    <citation type="journal article" date="2020" name="Stud. Mycol.">
        <title>101 Dothideomycetes genomes: a test case for predicting lifestyles and emergence of pathogens.</title>
        <authorList>
            <person name="Haridas S."/>
            <person name="Albert R."/>
            <person name="Binder M."/>
            <person name="Bloem J."/>
            <person name="Labutti K."/>
            <person name="Salamov A."/>
            <person name="Andreopoulos B."/>
            <person name="Baker S."/>
            <person name="Barry K."/>
            <person name="Bills G."/>
            <person name="Bluhm B."/>
            <person name="Cannon C."/>
            <person name="Castanera R."/>
            <person name="Culley D."/>
            <person name="Daum C."/>
            <person name="Ezra D."/>
            <person name="Gonzalez J."/>
            <person name="Henrissat B."/>
            <person name="Kuo A."/>
            <person name="Liang C."/>
            <person name="Lipzen A."/>
            <person name="Lutzoni F."/>
            <person name="Magnuson J."/>
            <person name="Mondo S."/>
            <person name="Nolan M."/>
            <person name="Ohm R."/>
            <person name="Pangilinan J."/>
            <person name="Park H.-J."/>
            <person name="Ramirez L."/>
            <person name="Alfaro M."/>
            <person name="Sun H."/>
            <person name="Tritt A."/>
            <person name="Yoshinaga Y."/>
            <person name="Zwiers L.-H."/>
            <person name="Turgeon B."/>
            <person name="Goodwin S."/>
            <person name="Spatafora J."/>
            <person name="Crous P."/>
            <person name="Grigoriev I."/>
        </authorList>
    </citation>
    <scope>NUCLEOTIDE SEQUENCE</scope>
    <source>
        <strain evidence="2">CBS 121739</strain>
    </source>
</reference>
<dbReference type="AlphaFoldDB" id="A0A6A6VY66"/>
<sequence>MSLIFSMASIDKPNQACFCHYQYHHFYTYPLFPGETLLHSSCESICRFESCEESFEDPIDFRTHVLTAHLDLLLALDITVGAKGAQLLLAWDTPIGDNQEGTVCYCTPAVPCRGGGAEEEEEAGAHRQDGLNGAVGAPERKASGRKHGTTRSDAVRVDYSK</sequence>
<dbReference type="GeneID" id="54486752"/>
<name>A0A6A6VY66_9PEZI</name>
<proteinExistence type="predicted"/>
<keyword evidence="3" id="KW-1185">Reference proteome</keyword>
<accession>A0A6A6VY66</accession>
<dbReference type="EMBL" id="ML996577">
    <property type="protein sequence ID" value="KAF2755562.1"/>
    <property type="molecule type" value="Genomic_DNA"/>
</dbReference>
<evidence type="ECO:0000313" key="3">
    <source>
        <dbReference type="Proteomes" id="UP000799437"/>
    </source>
</evidence>
<organism evidence="2 3">
    <name type="scientific">Pseudovirgaria hyperparasitica</name>
    <dbReference type="NCBI Taxonomy" id="470096"/>
    <lineage>
        <taxon>Eukaryota</taxon>
        <taxon>Fungi</taxon>
        <taxon>Dikarya</taxon>
        <taxon>Ascomycota</taxon>
        <taxon>Pezizomycotina</taxon>
        <taxon>Dothideomycetes</taxon>
        <taxon>Dothideomycetes incertae sedis</taxon>
        <taxon>Acrospermales</taxon>
        <taxon>Acrospermaceae</taxon>
        <taxon>Pseudovirgaria</taxon>
    </lineage>
</organism>
<evidence type="ECO:0000256" key="1">
    <source>
        <dbReference type="SAM" id="MobiDB-lite"/>
    </source>
</evidence>
<dbReference type="Proteomes" id="UP000799437">
    <property type="component" value="Unassembled WGS sequence"/>
</dbReference>
<protein>
    <submittedName>
        <fullName evidence="2">Uncharacterized protein</fullName>
    </submittedName>
</protein>
<dbReference type="RefSeq" id="XP_033598013.1">
    <property type="nucleotide sequence ID" value="XM_033745698.1"/>
</dbReference>
<feature type="region of interest" description="Disordered" evidence="1">
    <location>
        <begin position="116"/>
        <end position="161"/>
    </location>
</feature>